<accession>A0A1H9WFS3</accession>
<dbReference type="STRING" id="1121357.SAMN05661109_02710"/>
<feature type="region of interest" description="Disordered" evidence="1">
    <location>
        <begin position="379"/>
        <end position="427"/>
    </location>
</feature>
<organism evidence="2 3">
    <name type="scientific">Corynebacterium cystitidis DSM 20524</name>
    <dbReference type="NCBI Taxonomy" id="1121357"/>
    <lineage>
        <taxon>Bacteria</taxon>
        <taxon>Bacillati</taxon>
        <taxon>Actinomycetota</taxon>
        <taxon>Actinomycetes</taxon>
        <taxon>Mycobacteriales</taxon>
        <taxon>Corynebacteriaceae</taxon>
        <taxon>Corynebacterium</taxon>
    </lineage>
</organism>
<dbReference type="RefSeq" id="WP_177178144.1">
    <property type="nucleotide sequence ID" value="NZ_CP047199.1"/>
</dbReference>
<dbReference type="EMBL" id="FOGQ01000021">
    <property type="protein sequence ID" value="SES32685.1"/>
    <property type="molecule type" value="Genomic_DNA"/>
</dbReference>
<evidence type="ECO:0000313" key="3">
    <source>
        <dbReference type="Proteomes" id="UP000198929"/>
    </source>
</evidence>
<feature type="compositionally biased region" description="Pro residues" evidence="1">
    <location>
        <begin position="114"/>
        <end position="124"/>
    </location>
</feature>
<dbReference type="AlphaFoldDB" id="A0A1H9WFS3"/>
<dbReference type="InterPro" id="IPR049726">
    <property type="entry name" value="TtfA-like_core"/>
</dbReference>
<evidence type="ECO:0000256" key="1">
    <source>
        <dbReference type="SAM" id="MobiDB-lite"/>
    </source>
</evidence>
<feature type="compositionally biased region" description="Basic and acidic residues" evidence="1">
    <location>
        <begin position="66"/>
        <end position="80"/>
    </location>
</feature>
<proteinExistence type="predicted"/>
<dbReference type="Proteomes" id="UP000198929">
    <property type="component" value="Unassembled WGS sequence"/>
</dbReference>
<keyword evidence="3" id="KW-1185">Reference proteome</keyword>
<protein>
    <submittedName>
        <fullName evidence="2">Uncharacterized protein</fullName>
    </submittedName>
</protein>
<name>A0A1H9WFS3_9CORY</name>
<reference evidence="3" key="1">
    <citation type="submission" date="2016-10" db="EMBL/GenBank/DDBJ databases">
        <authorList>
            <person name="Varghese N."/>
            <person name="Submissions S."/>
        </authorList>
    </citation>
    <scope>NUCLEOTIDE SEQUENCE [LARGE SCALE GENOMIC DNA]</scope>
    <source>
        <strain evidence="3">DSM 20524</strain>
    </source>
</reference>
<evidence type="ECO:0000313" key="2">
    <source>
        <dbReference type="EMBL" id="SES32685.1"/>
    </source>
</evidence>
<gene>
    <name evidence="2" type="ORF">SAMN05661109_02710</name>
</gene>
<feature type="region of interest" description="Disordered" evidence="1">
    <location>
        <begin position="66"/>
        <end position="143"/>
    </location>
</feature>
<dbReference type="CDD" id="cd21904">
    <property type="entry name" value="TtfA-like"/>
    <property type="match status" value="1"/>
</dbReference>
<feature type="compositionally biased region" description="Basic and acidic residues" evidence="1">
    <location>
        <begin position="412"/>
        <end position="427"/>
    </location>
</feature>
<sequence length="427" mass="47304">MAYVALIIAVLALIGAGVLLYLGKKNAEQISQTAAPHAEALGPTPSQEFPQVENEILKRDDVHHADSQLDNEHEPELVDEHDPEPELAPAPEREPDPEPESEPDPEPVREPEPTSAPHPKPTPRPMRRSGLQLPGSTRRERRGWAEQREFEFRRTDEYLIDEWSRGAAATGAAPKDIVHGFVYGHEMLLMDLGGVNTMAMRTGVASDVVVDMRRDGFHTSPSHDLLQVMHIEGFTVYATEVGPAERMIDDRVITALENLPEVVSAVWFESDWVLAQTQRGSAPEDWDEMLAPLGLLADAARVLPPQTWQILEFDHPTREMGEPVSIRTEPQPEQEADVLPNVVRPEEPLEMPTRTTGTVRGVMVPHAIGGDEVEAIADGREQTTVNDGTRVAREKKPPSIFDDETQGSGHEQTGHEQTGHEQTGHEQ</sequence>